<protein>
    <submittedName>
        <fullName evidence="1">Uncharacterized protein</fullName>
    </submittedName>
</protein>
<keyword evidence="2" id="KW-1185">Reference proteome</keyword>
<evidence type="ECO:0000313" key="2">
    <source>
        <dbReference type="Proteomes" id="UP000796880"/>
    </source>
</evidence>
<dbReference type="PANTHER" id="PTHR31307">
    <property type="entry name" value="TRIHELIX TRANSCRIPTION FACTOR ASIL2"/>
    <property type="match status" value="1"/>
</dbReference>
<dbReference type="PANTHER" id="PTHR31307:SF3">
    <property type="entry name" value="HOMEODOMAIN-LIKE SUPERFAMILY PROTEIN"/>
    <property type="match status" value="1"/>
</dbReference>
<organism evidence="1 2">
    <name type="scientific">Rhamnella rubrinervis</name>
    <dbReference type="NCBI Taxonomy" id="2594499"/>
    <lineage>
        <taxon>Eukaryota</taxon>
        <taxon>Viridiplantae</taxon>
        <taxon>Streptophyta</taxon>
        <taxon>Embryophyta</taxon>
        <taxon>Tracheophyta</taxon>
        <taxon>Spermatophyta</taxon>
        <taxon>Magnoliopsida</taxon>
        <taxon>eudicotyledons</taxon>
        <taxon>Gunneridae</taxon>
        <taxon>Pentapetalae</taxon>
        <taxon>rosids</taxon>
        <taxon>fabids</taxon>
        <taxon>Rosales</taxon>
        <taxon>Rhamnaceae</taxon>
        <taxon>rhamnoid group</taxon>
        <taxon>Rhamneae</taxon>
        <taxon>Rhamnella</taxon>
    </lineage>
</organism>
<evidence type="ECO:0000313" key="1">
    <source>
        <dbReference type="EMBL" id="KAF3435971.1"/>
    </source>
</evidence>
<proteinExistence type="predicted"/>
<dbReference type="OrthoDB" id="1901794at2759"/>
<gene>
    <name evidence="1" type="ORF">FNV43_RR23063</name>
</gene>
<sequence>MVEIKKNKTDDDDDDDDEDGVIFSKLRSINYILKRPTVVNRFEGSGSATKRRREAVDEECEVKVEVVEEEGKKGRDLVLKLAREIRAFGERFVGMESMKMEILRETERCRMEMESKKMEMIMKSHNKIVDSIARAFESSNQFNLAHQET</sequence>
<name>A0A8K0GSL4_9ROSA</name>
<dbReference type="Proteomes" id="UP000796880">
    <property type="component" value="Unassembled WGS sequence"/>
</dbReference>
<dbReference type="EMBL" id="VOIH02000010">
    <property type="protein sequence ID" value="KAF3435971.1"/>
    <property type="molecule type" value="Genomic_DNA"/>
</dbReference>
<comment type="caution">
    <text evidence="1">The sequence shown here is derived from an EMBL/GenBank/DDBJ whole genome shotgun (WGS) entry which is preliminary data.</text>
</comment>
<dbReference type="AlphaFoldDB" id="A0A8K0GSL4"/>
<dbReference type="InterPro" id="IPR044823">
    <property type="entry name" value="ASIL1/2-like"/>
</dbReference>
<reference evidence="1" key="1">
    <citation type="submission" date="2020-03" db="EMBL/GenBank/DDBJ databases">
        <title>A high-quality chromosome-level genome assembly of a woody plant with both climbing and erect habits, Rhamnella rubrinervis.</title>
        <authorList>
            <person name="Lu Z."/>
            <person name="Yang Y."/>
            <person name="Zhu X."/>
            <person name="Sun Y."/>
        </authorList>
    </citation>
    <scope>NUCLEOTIDE SEQUENCE</scope>
    <source>
        <strain evidence="1">BYM</strain>
        <tissue evidence="1">Leaf</tissue>
    </source>
</reference>
<accession>A0A8K0GSL4</accession>